<comment type="caution">
    <text evidence="2">The sequence shown here is derived from an EMBL/GenBank/DDBJ whole genome shotgun (WGS) entry which is preliminary data.</text>
</comment>
<protein>
    <submittedName>
        <fullName evidence="2">Tricalbin-2</fullName>
    </submittedName>
</protein>
<feature type="non-terminal residue" evidence="2">
    <location>
        <position position="70"/>
    </location>
</feature>
<keyword evidence="3" id="KW-1185">Reference proteome</keyword>
<evidence type="ECO:0000313" key="3">
    <source>
        <dbReference type="Proteomes" id="UP001357485"/>
    </source>
</evidence>
<reference evidence="2 3" key="1">
    <citation type="submission" date="2023-08" db="EMBL/GenBank/DDBJ databases">
        <title>Black Yeasts Isolated from many extreme environments.</title>
        <authorList>
            <person name="Coleine C."/>
            <person name="Stajich J.E."/>
            <person name="Selbmann L."/>
        </authorList>
    </citation>
    <scope>NUCLEOTIDE SEQUENCE [LARGE SCALE GENOMIC DNA]</scope>
    <source>
        <strain evidence="2 3">CCFEE 536</strain>
    </source>
</reference>
<sequence>MLSGLSDRVSELKSLGTENASRDPNSSVTADDAEQVVYDEAKKSGSAAYQFDPNATAEEKAAQARAVGCL</sequence>
<proteinExistence type="predicted"/>
<name>A0ABR0ISQ2_9PEZI</name>
<dbReference type="EMBL" id="JAVRRA010029876">
    <property type="protein sequence ID" value="KAK5018793.1"/>
    <property type="molecule type" value="Genomic_DNA"/>
</dbReference>
<dbReference type="Proteomes" id="UP001357485">
    <property type="component" value="Unassembled WGS sequence"/>
</dbReference>
<feature type="region of interest" description="Disordered" evidence="1">
    <location>
        <begin position="1"/>
        <end position="33"/>
    </location>
</feature>
<evidence type="ECO:0000256" key="1">
    <source>
        <dbReference type="SAM" id="MobiDB-lite"/>
    </source>
</evidence>
<accession>A0ABR0ISQ2</accession>
<gene>
    <name evidence="2" type="primary">TCB2_3</name>
    <name evidence="2" type="ORF">LTR16_012736</name>
</gene>
<feature type="compositionally biased region" description="Polar residues" evidence="1">
    <location>
        <begin position="16"/>
        <end position="29"/>
    </location>
</feature>
<organism evidence="2 3">
    <name type="scientific">Cryomyces antarcticus</name>
    <dbReference type="NCBI Taxonomy" id="329879"/>
    <lineage>
        <taxon>Eukaryota</taxon>
        <taxon>Fungi</taxon>
        <taxon>Dikarya</taxon>
        <taxon>Ascomycota</taxon>
        <taxon>Pezizomycotina</taxon>
        <taxon>Dothideomycetes</taxon>
        <taxon>Dothideomycetes incertae sedis</taxon>
        <taxon>Cryomyces</taxon>
    </lineage>
</organism>
<evidence type="ECO:0000313" key="2">
    <source>
        <dbReference type="EMBL" id="KAK5018793.1"/>
    </source>
</evidence>